<feature type="region of interest" description="Disordered" evidence="3">
    <location>
        <begin position="1"/>
        <end position="37"/>
    </location>
</feature>
<sequence>MADQDSEYNSSDDEDYIPEDFNDVGEPSGDEVDEGSAEDDIILSAVKKSDIQSDTLRNNLNPSTVRVPETQKDVVDVDAIFASLMEEQDPLLITSSNLTLNCKPDTRYFLEKLLVSYKFLAHFSYIRYFLSHLKMFRDNSAIVVNESGPSSLSDVLQSDISDSRKKTTMIMEVFDFAGDEVKIQREVTFDELRQHETNIQKKEKALKKGPQKRMGLDGALTLLSKKPKLSVLDKSNHDWKSFKEENKLETDEEEKFVETLRTTMEKGELNMGKNECGRSGVKFYQISE</sequence>
<feature type="domain" description="BCNT-C" evidence="4">
    <location>
        <begin position="215"/>
        <end position="251"/>
    </location>
</feature>
<protein>
    <recommendedName>
        <fullName evidence="1">Craniofacial development protein 1</fullName>
    </recommendedName>
    <alternativeName>
        <fullName evidence="2">Bucentaur</fullName>
    </alternativeName>
</protein>
<organism evidence="5 6">
    <name type="scientific">Heterorhabditis bacteriophora</name>
    <name type="common">Entomopathogenic nematode worm</name>
    <dbReference type="NCBI Taxonomy" id="37862"/>
    <lineage>
        <taxon>Eukaryota</taxon>
        <taxon>Metazoa</taxon>
        <taxon>Ecdysozoa</taxon>
        <taxon>Nematoda</taxon>
        <taxon>Chromadorea</taxon>
        <taxon>Rhabditida</taxon>
        <taxon>Rhabditina</taxon>
        <taxon>Rhabditomorpha</taxon>
        <taxon>Strongyloidea</taxon>
        <taxon>Heterorhabditidae</taxon>
        <taxon>Heterorhabditis</taxon>
    </lineage>
</organism>
<dbReference type="PANTHER" id="PTHR48295">
    <property type="entry name" value="CRANIOFACIAL DEVELOPMENT PROTEIN 1"/>
    <property type="match status" value="1"/>
</dbReference>
<dbReference type="PANTHER" id="PTHR48295:SF1">
    <property type="entry name" value="SWR1-COMPLEX PROTEIN 5"/>
    <property type="match status" value="1"/>
</dbReference>
<dbReference type="WBParaSite" id="Hba_16976">
    <property type="protein sequence ID" value="Hba_16976"/>
    <property type="gene ID" value="Hba_16976"/>
</dbReference>
<dbReference type="InterPro" id="IPR027124">
    <property type="entry name" value="Swc5/CFDP1/2"/>
</dbReference>
<dbReference type="InterPro" id="IPR011421">
    <property type="entry name" value="BCNT-C"/>
</dbReference>
<dbReference type="Proteomes" id="UP000095283">
    <property type="component" value="Unplaced"/>
</dbReference>
<reference evidence="6" key="1">
    <citation type="submission" date="2016-11" db="UniProtKB">
        <authorList>
            <consortium name="WormBaseParasite"/>
        </authorList>
    </citation>
    <scope>IDENTIFICATION</scope>
</reference>
<evidence type="ECO:0000259" key="4">
    <source>
        <dbReference type="Pfam" id="PF07572"/>
    </source>
</evidence>
<name>A0A1I7XH12_HETBA</name>
<evidence type="ECO:0000313" key="6">
    <source>
        <dbReference type="WBParaSite" id="Hba_16976"/>
    </source>
</evidence>
<keyword evidence="5" id="KW-1185">Reference proteome</keyword>
<proteinExistence type="predicted"/>
<dbReference type="Pfam" id="PF07572">
    <property type="entry name" value="BCNT"/>
    <property type="match status" value="1"/>
</dbReference>
<evidence type="ECO:0000313" key="5">
    <source>
        <dbReference type="Proteomes" id="UP000095283"/>
    </source>
</evidence>
<evidence type="ECO:0000256" key="3">
    <source>
        <dbReference type="SAM" id="MobiDB-lite"/>
    </source>
</evidence>
<evidence type="ECO:0000256" key="2">
    <source>
        <dbReference type="ARBA" id="ARBA00030244"/>
    </source>
</evidence>
<evidence type="ECO:0000256" key="1">
    <source>
        <dbReference type="ARBA" id="ARBA00019033"/>
    </source>
</evidence>
<accession>A0A1I7XH12</accession>
<dbReference type="AlphaFoldDB" id="A0A1I7XH12"/>